<dbReference type="InterPro" id="IPR003439">
    <property type="entry name" value="ABC_transporter-like_ATP-bd"/>
</dbReference>
<dbReference type="GO" id="GO:0005524">
    <property type="term" value="F:ATP binding"/>
    <property type="evidence" value="ECO:0007669"/>
    <property type="project" value="UniProtKB-KW"/>
</dbReference>
<keyword evidence="3" id="KW-0762">Sugar transport</keyword>
<evidence type="ECO:0000313" key="9">
    <source>
        <dbReference type="EMBL" id="NVP58596.1"/>
    </source>
</evidence>
<reference evidence="9 10" key="1">
    <citation type="submission" date="2020-06" db="EMBL/GenBank/DDBJ databases">
        <title>Rhizobium sp.nov. isolated from the tomato plant.</title>
        <authorList>
            <person name="Thin K.K."/>
            <person name="Zhang X."/>
            <person name="He S."/>
        </authorList>
    </citation>
    <scope>NUCLEOTIDE SEQUENCE [LARGE SCALE GENOMIC DNA]</scope>
    <source>
        <strain evidence="9 10">DBTS2</strain>
    </source>
</reference>
<organism evidence="9 10">
    <name type="scientific">Mycoplana rhizolycopersici</name>
    <dbReference type="NCBI Taxonomy" id="2746702"/>
    <lineage>
        <taxon>Bacteria</taxon>
        <taxon>Pseudomonadati</taxon>
        <taxon>Pseudomonadota</taxon>
        <taxon>Alphaproteobacteria</taxon>
        <taxon>Hyphomicrobiales</taxon>
        <taxon>Rhizobiaceae</taxon>
        <taxon>Mycoplana</taxon>
    </lineage>
</organism>
<protein>
    <submittedName>
        <fullName evidence="9">Sugar ABC transporter ATP-binding protein</fullName>
    </submittedName>
</protein>
<dbReference type="PANTHER" id="PTHR43790:SF9">
    <property type="entry name" value="GALACTOFURANOSE TRANSPORTER ATP-BINDING PROTEIN YTFR"/>
    <property type="match status" value="1"/>
</dbReference>
<evidence type="ECO:0000256" key="4">
    <source>
        <dbReference type="ARBA" id="ARBA00022737"/>
    </source>
</evidence>
<dbReference type="CDD" id="cd03215">
    <property type="entry name" value="ABC_Carb_Monos_II"/>
    <property type="match status" value="1"/>
</dbReference>
<accession>A0ABX2QLC3</accession>
<evidence type="ECO:0000256" key="7">
    <source>
        <dbReference type="ARBA" id="ARBA00023136"/>
    </source>
</evidence>
<dbReference type="InterPro" id="IPR017871">
    <property type="entry name" value="ABC_transporter-like_CS"/>
</dbReference>
<keyword evidence="4" id="KW-0677">Repeat</keyword>
<dbReference type="InterPro" id="IPR003593">
    <property type="entry name" value="AAA+_ATPase"/>
</dbReference>
<dbReference type="Proteomes" id="UP000659172">
    <property type="component" value="Unassembled WGS sequence"/>
</dbReference>
<evidence type="ECO:0000313" key="10">
    <source>
        <dbReference type="Proteomes" id="UP000659172"/>
    </source>
</evidence>
<evidence type="ECO:0000256" key="6">
    <source>
        <dbReference type="ARBA" id="ARBA00022840"/>
    </source>
</evidence>
<feature type="domain" description="ABC transporter" evidence="8">
    <location>
        <begin position="293"/>
        <end position="533"/>
    </location>
</feature>
<gene>
    <name evidence="9" type="ORF">HV823_25520</name>
</gene>
<evidence type="ECO:0000256" key="1">
    <source>
        <dbReference type="ARBA" id="ARBA00005417"/>
    </source>
</evidence>
<dbReference type="InterPro" id="IPR027417">
    <property type="entry name" value="P-loop_NTPase"/>
</dbReference>
<dbReference type="CDD" id="cd03216">
    <property type="entry name" value="ABC_Carb_Monos_I"/>
    <property type="match status" value="1"/>
</dbReference>
<evidence type="ECO:0000256" key="2">
    <source>
        <dbReference type="ARBA" id="ARBA00022448"/>
    </source>
</evidence>
<keyword evidence="6 9" id="KW-0067">ATP-binding</keyword>
<keyword evidence="2" id="KW-0813">Transport</keyword>
<comment type="caution">
    <text evidence="9">The sequence shown here is derived from an EMBL/GenBank/DDBJ whole genome shotgun (WGS) entry which is preliminary data.</text>
</comment>
<dbReference type="Gene3D" id="3.40.50.300">
    <property type="entry name" value="P-loop containing nucleotide triphosphate hydrolases"/>
    <property type="match status" value="2"/>
</dbReference>
<keyword evidence="7" id="KW-0472">Membrane</keyword>
<dbReference type="PROSITE" id="PS00211">
    <property type="entry name" value="ABC_TRANSPORTER_1"/>
    <property type="match status" value="1"/>
</dbReference>
<dbReference type="PROSITE" id="PS50893">
    <property type="entry name" value="ABC_TRANSPORTER_2"/>
    <property type="match status" value="2"/>
</dbReference>
<evidence type="ECO:0000256" key="5">
    <source>
        <dbReference type="ARBA" id="ARBA00022741"/>
    </source>
</evidence>
<dbReference type="SUPFAM" id="SSF52540">
    <property type="entry name" value="P-loop containing nucleoside triphosphate hydrolases"/>
    <property type="match status" value="2"/>
</dbReference>
<keyword evidence="10" id="KW-1185">Reference proteome</keyword>
<dbReference type="SMART" id="SM00382">
    <property type="entry name" value="AAA"/>
    <property type="match status" value="2"/>
</dbReference>
<name>A0ABX2QLC3_9HYPH</name>
<dbReference type="Pfam" id="PF00005">
    <property type="entry name" value="ABC_tran"/>
    <property type="match status" value="2"/>
</dbReference>
<dbReference type="InterPro" id="IPR050107">
    <property type="entry name" value="ABC_carbohydrate_import_ATPase"/>
</dbReference>
<evidence type="ECO:0000256" key="3">
    <source>
        <dbReference type="ARBA" id="ARBA00022597"/>
    </source>
</evidence>
<evidence type="ECO:0000259" key="8">
    <source>
        <dbReference type="PROSITE" id="PS50893"/>
    </source>
</evidence>
<proteinExistence type="inferred from homology"/>
<keyword evidence="5" id="KW-0547">Nucleotide-binding</keyword>
<feature type="domain" description="ABC transporter" evidence="8">
    <location>
        <begin position="50"/>
        <end position="284"/>
    </location>
</feature>
<dbReference type="EMBL" id="JABXYK010000029">
    <property type="protein sequence ID" value="NVP58596.1"/>
    <property type="molecule type" value="Genomic_DNA"/>
</dbReference>
<sequence>MPREWRCLRRRKIHVAVFVRSGWNGERLVVSALETSFDAAQPIDAPRQILVARGVTKGFPGVLALDNVDFDVRAGEVTALLGENGAGKSTLIKLMAGFYTPDRGEITVDGVALQADPASAHRIGVATIHQDAHLVPAMSVAENIMLGRWPGRYGWVSRKAQKQRARAAVARVAPHLNISTPAGRLSPADQQLIEIARAISEDSKILIMDEPTTSLSPPEIDRLFRVVNDLKANGLGIVFVSHWLEEVFAIADRVTVLRDGRLVGTEAIANLDHDKVIRMMVGREVREAEHKPRPIGDVVMRVSNLSRDGLLDDISFDVRAGEIVGMSGLVGAGRSELAACIFGIDPYDSGTVEIAGQPIRANDPKAAIDAGIGLVPEDRRRQALVGLMSVRSNMTLSLFDQITRYGFLSSQREEEIAAREMKSLAVKAASSKVRVSTLSGGNQQKVVLGRWLARRPKVLILDEPTKGIDVGAKSEISDLIVRLAESGMAILLISSELPEILSLSDRVLVMRSGRICAKLTRAEATSETIMSYATTG</sequence>
<dbReference type="PANTHER" id="PTHR43790">
    <property type="entry name" value="CARBOHYDRATE TRANSPORT ATP-BINDING PROTEIN MG119-RELATED"/>
    <property type="match status" value="1"/>
</dbReference>
<comment type="similarity">
    <text evidence="1">Belongs to the ABC transporter superfamily.</text>
</comment>